<keyword evidence="6 9" id="KW-0648">Protein biosynthesis</keyword>
<keyword evidence="3 9" id="KW-0436">Ligase</keyword>
<feature type="binding site" evidence="9">
    <location>
        <position position="215"/>
    </location>
    <ligand>
        <name>L-glutamine</name>
        <dbReference type="ChEBI" id="CHEBI:58359"/>
    </ligand>
</feature>
<sequence length="564" mass="65575">MTENETLPAPNFIRYIVEEDLVARKNAGRLVTRFPPEPNGYLHIGHAKSICLNFGLAKEHQGAECYLRFDDTNPLTENEEYANSIREDVRWLGFDWGDRLRYASSYFNRLYECAIQLIKSGKAYVCDLSPDEIKEQRGTLTEPGIESPFRNRSIDENLKLFMRMCNGEFQDGSCVLRAKIDMASPNLNLRDPSLYRIRRASHYREGNKWCVYPMYDFTHPISDAIECVTHSLCTLEFEDHRPLYDWVLDNLDFPCRPRQIEFSRLSLEYTVLSKRMLTQLVTGGYVDNWNDPRMPTLSGLRRRGYTPGSIRDFIERIGVTKKDHVIEMSLLEHCVRDDLDRCSPRRMAVLRPLKLVIIDYPKDRTEELDARNHPQFPEMGTRKIPFSRELFIERNDFLEDPPKKYFRLSPGREVRLRFAYYVTCVAVVKDPETGEVIEVHCTHDPATRGGSSPDGRKVKGTIHWVSAAHSLAAEVRLYDRLFAKPYPGKDTGNFLDDINPNSFIKLHSCQLEPVLAEAVPDDHYQFERLGYFCEDRFDSSIAHPVFNRTVTLRDSWEKIKTKKM</sequence>
<comment type="catalytic activity">
    <reaction evidence="8 9">
        <text>tRNA(Gln) + L-glutamine + ATP = L-glutaminyl-tRNA(Gln) + AMP + diphosphate</text>
        <dbReference type="Rhea" id="RHEA:20121"/>
        <dbReference type="Rhea" id="RHEA-COMP:9662"/>
        <dbReference type="Rhea" id="RHEA-COMP:9681"/>
        <dbReference type="ChEBI" id="CHEBI:30616"/>
        <dbReference type="ChEBI" id="CHEBI:33019"/>
        <dbReference type="ChEBI" id="CHEBI:58359"/>
        <dbReference type="ChEBI" id="CHEBI:78442"/>
        <dbReference type="ChEBI" id="CHEBI:78521"/>
        <dbReference type="ChEBI" id="CHEBI:456215"/>
        <dbReference type="EC" id="6.1.1.18"/>
    </reaction>
</comment>
<dbReference type="NCBIfam" id="TIGR00440">
    <property type="entry name" value="glnS"/>
    <property type="match status" value="1"/>
</dbReference>
<protein>
    <recommendedName>
        <fullName evidence="9">Glutamine--tRNA ligase</fullName>
        <ecNumber evidence="9">6.1.1.18</ecNumber>
    </recommendedName>
    <alternativeName>
        <fullName evidence="9">Glutaminyl-tRNA synthetase</fullName>
        <shortName evidence="9">GlnRS</shortName>
    </alternativeName>
</protein>
<dbReference type="InterPro" id="IPR001412">
    <property type="entry name" value="aa-tRNA-synth_I_CS"/>
</dbReference>
<evidence type="ECO:0000259" key="13">
    <source>
        <dbReference type="Pfam" id="PF20974"/>
    </source>
</evidence>
<dbReference type="InterPro" id="IPR050132">
    <property type="entry name" value="Gln/Glu-tRNA_Ligase"/>
</dbReference>
<reference evidence="14" key="1">
    <citation type="submission" date="2019-02" db="EMBL/GenBank/DDBJ databases">
        <authorList>
            <person name="Gruber-Vodicka R. H."/>
            <person name="Seah K. B. B."/>
        </authorList>
    </citation>
    <scope>NUCLEOTIDE SEQUENCE</scope>
    <source>
        <strain evidence="14">BECK_BY1</strain>
    </source>
</reference>
<dbReference type="EC" id="6.1.1.18" evidence="9"/>
<feature type="short sequence motif" description="'HIGH' region" evidence="9">
    <location>
        <begin position="36"/>
        <end position="46"/>
    </location>
</feature>
<dbReference type="PRINTS" id="PR00987">
    <property type="entry name" value="TRNASYNTHGLU"/>
</dbReference>
<dbReference type="PANTHER" id="PTHR43097:SF5">
    <property type="entry name" value="GLUTAMATE--TRNA LIGASE"/>
    <property type="match status" value="1"/>
</dbReference>
<dbReference type="InterPro" id="IPR020059">
    <property type="entry name" value="Glu/Gln-tRNA-synth_Ib_codon-bd"/>
</dbReference>
<dbReference type="GO" id="GO:0004819">
    <property type="term" value="F:glutamine-tRNA ligase activity"/>
    <property type="evidence" value="ECO:0007669"/>
    <property type="project" value="UniProtKB-UniRule"/>
</dbReference>
<dbReference type="InterPro" id="IPR020058">
    <property type="entry name" value="Glu/Gln-tRNA-synth_Ib_cat-dom"/>
</dbReference>
<comment type="similarity">
    <text evidence="1 9 10">Belongs to the class-I aminoacyl-tRNA synthetase family.</text>
</comment>
<dbReference type="FunFam" id="3.90.800.10:FF:000001">
    <property type="entry name" value="Glutamine--tRNA ligase"/>
    <property type="match status" value="1"/>
</dbReference>
<evidence type="ECO:0000256" key="10">
    <source>
        <dbReference type="RuleBase" id="RU363037"/>
    </source>
</evidence>
<keyword evidence="4 9" id="KW-0547">Nucleotide-binding</keyword>
<dbReference type="InterPro" id="IPR000924">
    <property type="entry name" value="Glu/Gln-tRNA-synth"/>
</dbReference>
<feature type="binding site" evidence="9">
    <location>
        <begin position="272"/>
        <end position="274"/>
    </location>
    <ligand>
        <name>ATP</name>
        <dbReference type="ChEBI" id="CHEBI:30616"/>
    </ligand>
</feature>
<dbReference type="InterPro" id="IPR022861">
    <property type="entry name" value="Gln_tRNA_ligase_bac"/>
</dbReference>
<comment type="caution">
    <text evidence="9">Lacks conserved residue(s) required for the propagation of feature annotation.</text>
</comment>
<evidence type="ECO:0000256" key="3">
    <source>
        <dbReference type="ARBA" id="ARBA00022598"/>
    </source>
</evidence>
<evidence type="ECO:0000259" key="12">
    <source>
        <dbReference type="Pfam" id="PF03950"/>
    </source>
</evidence>
<evidence type="ECO:0000313" key="14">
    <source>
        <dbReference type="EMBL" id="VFK50801.1"/>
    </source>
</evidence>
<dbReference type="InterPro" id="IPR020056">
    <property type="entry name" value="Rbsml_bL25/Gln-tRNA_synth_N"/>
</dbReference>
<evidence type="ECO:0000256" key="2">
    <source>
        <dbReference type="ARBA" id="ARBA00022490"/>
    </source>
</evidence>
<dbReference type="Pfam" id="PF20974">
    <property type="entry name" value="tRNA-synt_1c_C2"/>
    <property type="match status" value="1"/>
</dbReference>
<dbReference type="GO" id="GO:0005829">
    <property type="term" value="C:cytosol"/>
    <property type="evidence" value="ECO:0007669"/>
    <property type="project" value="TreeGrafter"/>
</dbReference>
<feature type="binding site" evidence="9">
    <location>
        <position position="234"/>
    </location>
    <ligand>
        <name>ATP</name>
        <dbReference type="ChEBI" id="CHEBI:30616"/>
    </ligand>
</feature>
<dbReference type="Gene3D" id="3.40.50.620">
    <property type="entry name" value="HUPs"/>
    <property type="match status" value="1"/>
</dbReference>
<dbReference type="AlphaFoldDB" id="A0A450ZAI1"/>
<evidence type="ECO:0000256" key="9">
    <source>
        <dbReference type="HAMAP-Rule" id="MF_00126"/>
    </source>
</evidence>
<evidence type="ECO:0000256" key="7">
    <source>
        <dbReference type="ARBA" id="ARBA00023146"/>
    </source>
</evidence>
<dbReference type="HAMAP" id="MF_00126">
    <property type="entry name" value="Gln_tRNA_synth"/>
    <property type="match status" value="1"/>
</dbReference>
<dbReference type="InterPro" id="IPR020061">
    <property type="entry name" value="Glu_tRNA_lig_a-bdl"/>
</dbReference>
<keyword evidence="2 9" id="KW-0963">Cytoplasm</keyword>
<feature type="short sequence motif" description="'KMSKS' region" evidence="9">
    <location>
        <begin position="271"/>
        <end position="275"/>
    </location>
</feature>
<dbReference type="EMBL" id="CAADFX010000002">
    <property type="protein sequence ID" value="VFK50801.1"/>
    <property type="molecule type" value="Genomic_DNA"/>
</dbReference>
<evidence type="ECO:0000256" key="6">
    <source>
        <dbReference type="ARBA" id="ARBA00022917"/>
    </source>
</evidence>
<comment type="subunit">
    <text evidence="9">Monomer.</text>
</comment>
<feature type="domain" description="Glutamyl/glutaminyl-tRNA synthetase class Ib catalytic" evidence="11">
    <location>
        <begin position="30"/>
        <end position="340"/>
    </location>
</feature>
<evidence type="ECO:0000256" key="4">
    <source>
        <dbReference type="ARBA" id="ARBA00022741"/>
    </source>
</evidence>
<dbReference type="PANTHER" id="PTHR43097">
    <property type="entry name" value="GLUTAMINE-TRNA LIGASE"/>
    <property type="match status" value="1"/>
</dbReference>
<feature type="binding site" evidence="9">
    <location>
        <begin position="264"/>
        <end position="265"/>
    </location>
    <ligand>
        <name>ATP</name>
        <dbReference type="ChEBI" id="CHEBI:30616"/>
    </ligand>
</feature>
<evidence type="ECO:0000256" key="8">
    <source>
        <dbReference type="ARBA" id="ARBA00048270"/>
    </source>
</evidence>
<dbReference type="FunFam" id="3.40.50.620:FF:000037">
    <property type="entry name" value="Glutamine--tRNA ligase cytoplasmic"/>
    <property type="match status" value="1"/>
</dbReference>
<dbReference type="Gene3D" id="1.10.1160.10">
    <property type="entry name" value="Glutamyl-trna Synthetase, Domain 2"/>
    <property type="match status" value="1"/>
</dbReference>
<feature type="domain" description="Glutamyl/glutaminyl-tRNA synthetase class Ib anti-codon binding" evidence="12">
    <location>
        <begin position="343"/>
        <end position="444"/>
    </location>
</feature>
<evidence type="ECO:0000259" key="11">
    <source>
        <dbReference type="Pfam" id="PF00749"/>
    </source>
</evidence>
<dbReference type="Gene3D" id="2.40.240.10">
    <property type="entry name" value="Ribosomal Protein L25, Chain P"/>
    <property type="match status" value="2"/>
</dbReference>
<evidence type="ECO:0000256" key="1">
    <source>
        <dbReference type="ARBA" id="ARBA00005594"/>
    </source>
</evidence>
<dbReference type="InterPro" id="IPR014729">
    <property type="entry name" value="Rossmann-like_a/b/a_fold"/>
</dbReference>
<dbReference type="PROSITE" id="PS00178">
    <property type="entry name" value="AA_TRNA_LIGASE_I"/>
    <property type="match status" value="1"/>
</dbReference>
<dbReference type="Gene3D" id="3.90.800.10">
    <property type="entry name" value="Glutamyl-tRNA Synthetase, Domain 3"/>
    <property type="match status" value="1"/>
</dbReference>
<gene>
    <name evidence="9" type="primary">glnS</name>
    <name evidence="14" type="ORF">BECKTUN1418D_GA0071000_100214</name>
</gene>
<dbReference type="InterPro" id="IPR049437">
    <property type="entry name" value="tRNA-synt_1c_C2"/>
</dbReference>
<feature type="binding site" evidence="9">
    <location>
        <begin position="37"/>
        <end position="39"/>
    </location>
    <ligand>
        <name>ATP</name>
        <dbReference type="ChEBI" id="CHEBI:30616"/>
    </ligand>
</feature>
<dbReference type="InterPro" id="IPR011035">
    <property type="entry name" value="Ribosomal_bL25/Gln-tRNA_synth"/>
</dbReference>
<dbReference type="FunFam" id="1.10.1160.10:FF:000001">
    <property type="entry name" value="Glutamine--tRNA ligase"/>
    <property type="match status" value="1"/>
</dbReference>
<dbReference type="NCBIfam" id="NF011291">
    <property type="entry name" value="PRK14703.1"/>
    <property type="match status" value="1"/>
</dbReference>
<dbReference type="Pfam" id="PF00749">
    <property type="entry name" value="tRNA-synt_1c"/>
    <property type="match status" value="1"/>
</dbReference>
<accession>A0A450ZAI1</accession>
<organism evidence="14">
    <name type="scientific">Candidatus Kentrum sp. TUN</name>
    <dbReference type="NCBI Taxonomy" id="2126343"/>
    <lineage>
        <taxon>Bacteria</taxon>
        <taxon>Pseudomonadati</taxon>
        <taxon>Pseudomonadota</taxon>
        <taxon>Gammaproteobacteria</taxon>
        <taxon>Candidatus Kentrum</taxon>
    </lineage>
</organism>
<dbReference type="GO" id="GO:0006424">
    <property type="term" value="P:glutamyl-tRNA aminoacylation"/>
    <property type="evidence" value="ECO:0007669"/>
    <property type="project" value="UniProtKB-UniRule"/>
</dbReference>
<name>A0A450ZAI1_9GAMM</name>
<dbReference type="InterPro" id="IPR004514">
    <property type="entry name" value="Gln-tRNA-synth"/>
</dbReference>
<evidence type="ECO:0000256" key="5">
    <source>
        <dbReference type="ARBA" id="ARBA00022840"/>
    </source>
</evidence>
<feature type="binding site" evidence="9">
    <location>
        <begin position="43"/>
        <end position="49"/>
    </location>
    <ligand>
        <name>ATP</name>
        <dbReference type="ChEBI" id="CHEBI:30616"/>
    </ligand>
</feature>
<dbReference type="GO" id="GO:0005524">
    <property type="term" value="F:ATP binding"/>
    <property type="evidence" value="ECO:0007669"/>
    <property type="project" value="UniProtKB-UniRule"/>
</dbReference>
<feature type="domain" description="tRNA synthetases class I (E and Q) anti-codon binding" evidence="13">
    <location>
        <begin position="461"/>
        <end position="535"/>
    </location>
</feature>
<dbReference type="SUPFAM" id="SSF50715">
    <property type="entry name" value="Ribosomal protein L25-like"/>
    <property type="match status" value="1"/>
</dbReference>
<comment type="subcellular location">
    <subcellularLocation>
        <location evidence="9">Cytoplasm</location>
    </subcellularLocation>
</comment>
<proteinExistence type="inferred from homology"/>
<dbReference type="SUPFAM" id="SSF52374">
    <property type="entry name" value="Nucleotidylyl transferase"/>
    <property type="match status" value="1"/>
</dbReference>
<keyword evidence="5 9" id="KW-0067">ATP-binding</keyword>
<keyword evidence="7 9" id="KW-0030">Aminoacyl-tRNA synthetase</keyword>
<dbReference type="Pfam" id="PF03950">
    <property type="entry name" value="tRNA-synt_1c_C"/>
    <property type="match status" value="1"/>
</dbReference>
<dbReference type="GO" id="GO:0006425">
    <property type="term" value="P:glutaminyl-tRNA aminoacylation"/>
    <property type="evidence" value="ECO:0007669"/>
    <property type="project" value="UniProtKB-UniRule"/>
</dbReference>
<feature type="binding site" evidence="9">
    <location>
        <position position="70"/>
    </location>
    <ligand>
        <name>L-glutamine</name>
        <dbReference type="ChEBI" id="CHEBI:58359"/>
    </ligand>
</feature>